<reference evidence="3" key="1">
    <citation type="submission" date="2014-05" db="EMBL/GenBank/DDBJ databases">
        <title>Whole genome sequencing of Lactobacillus casei NRIC0644.</title>
        <authorList>
            <person name="Atarashi H."/>
            <person name="Yoshida Y."/>
            <person name="Fujimura S."/>
            <person name="Tanaka N."/>
            <person name="Shiwa Y."/>
            <person name="Yoshikawa H."/>
            <person name="Okada S."/>
            <person name="Nakagawa J."/>
        </authorList>
    </citation>
    <scope>NUCLEOTIDE SEQUENCE [LARGE SCALE GENOMIC DNA]</scope>
    <source>
        <strain evidence="3">NRIC0644</strain>
    </source>
</reference>
<keyword evidence="1" id="KW-0812">Transmembrane</keyword>
<comment type="caution">
    <text evidence="2">The sequence shown here is derived from an EMBL/GenBank/DDBJ whole genome shotgun (WGS) entry which is preliminary data.</text>
</comment>
<dbReference type="Proteomes" id="UP000032552">
    <property type="component" value="Unassembled WGS sequence"/>
</dbReference>
<dbReference type="RefSeq" id="WP_045624352.1">
    <property type="nucleotide sequence ID" value="NZ_BAYM01000013.1"/>
</dbReference>
<protein>
    <recommendedName>
        <fullName evidence="4">YxeA family protein</fullName>
    </recommendedName>
</protein>
<evidence type="ECO:0000313" key="3">
    <source>
        <dbReference type="Proteomes" id="UP000032552"/>
    </source>
</evidence>
<name>A0A0C9Q7A7_LACPA</name>
<keyword evidence="1" id="KW-1133">Transmembrane helix</keyword>
<organism evidence="2 3">
    <name type="scientific">Lacticaseibacillus paracasei NRIC 0644</name>
    <dbReference type="NCBI Taxonomy" id="1435038"/>
    <lineage>
        <taxon>Bacteria</taxon>
        <taxon>Bacillati</taxon>
        <taxon>Bacillota</taxon>
        <taxon>Bacilli</taxon>
        <taxon>Lactobacillales</taxon>
        <taxon>Lactobacillaceae</taxon>
        <taxon>Lacticaseibacillus</taxon>
    </lineage>
</organism>
<dbReference type="InterPro" id="IPR006542">
    <property type="entry name" value="DUF1093"/>
</dbReference>
<dbReference type="NCBIfam" id="TIGR01655">
    <property type="entry name" value="yxeA_fam"/>
    <property type="match status" value="1"/>
</dbReference>
<dbReference type="SUPFAM" id="SSF159121">
    <property type="entry name" value="BC4932-like"/>
    <property type="match status" value="1"/>
</dbReference>
<evidence type="ECO:0008006" key="4">
    <source>
        <dbReference type="Google" id="ProtNLM"/>
    </source>
</evidence>
<accession>A0A0C9Q7A7</accession>
<dbReference type="InterPro" id="IPR036166">
    <property type="entry name" value="YxeA-like_sf"/>
</dbReference>
<sequence length="129" mass="14892">MLSVKKLNTKTVENLYKVGFISALLIVVGLTLWWTSYRDGGTTYYIKVNRPLSKFSVTVPVNLQQKCYRYRATAKDATGREKVLAFKTDEYDSGPFPKGQLLRLTYNVHYGVTHYERVSIEQVPRKARH</sequence>
<dbReference type="AlphaFoldDB" id="A0A0C9Q7A7"/>
<dbReference type="Gene3D" id="2.40.50.480">
    <property type="match status" value="1"/>
</dbReference>
<evidence type="ECO:0000256" key="1">
    <source>
        <dbReference type="SAM" id="Phobius"/>
    </source>
</evidence>
<feature type="transmembrane region" description="Helical" evidence="1">
    <location>
        <begin position="15"/>
        <end position="34"/>
    </location>
</feature>
<proteinExistence type="predicted"/>
<evidence type="ECO:0000313" key="2">
    <source>
        <dbReference type="EMBL" id="GAN35702.1"/>
    </source>
</evidence>
<gene>
    <name evidence="2" type="ORF">LC0644_0291</name>
</gene>
<dbReference type="EMBL" id="BAYM01000013">
    <property type="protein sequence ID" value="GAN35702.1"/>
    <property type="molecule type" value="Genomic_DNA"/>
</dbReference>
<dbReference type="Pfam" id="PF06486">
    <property type="entry name" value="DUF1093"/>
    <property type="match status" value="1"/>
</dbReference>
<keyword evidence="1" id="KW-0472">Membrane</keyword>